<dbReference type="PANTHER" id="PTHR12748">
    <property type="entry name" value="ORIGIN RECOGNITION COMPLEX SUBUNIT 3"/>
    <property type="match status" value="1"/>
</dbReference>
<name>A0ABR3A1E4_9AGAR</name>
<organism evidence="9 10">
    <name type="scientific">Marasmius tenuissimus</name>
    <dbReference type="NCBI Taxonomy" id="585030"/>
    <lineage>
        <taxon>Eukaryota</taxon>
        <taxon>Fungi</taxon>
        <taxon>Dikarya</taxon>
        <taxon>Basidiomycota</taxon>
        <taxon>Agaricomycotina</taxon>
        <taxon>Agaricomycetes</taxon>
        <taxon>Agaricomycetidae</taxon>
        <taxon>Agaricales</taxon>
        <taxon>Marasmiineae</taxon>
        <taxon>Marasmiaceae</taxon>
        <taxon>Marasmius</taxon>
    </lineage>
</organism>
<protein>
    <submittedName>
        <fullName evidence="9">Origin recognition complex subunit 3</fullName>
    </submittedName>
</protein>
<dbReference type="InterPro" id="IPR045667">
    <property type="entry name" value="ORC3_N"/>
</dbReference>
<dbReference type="InterPro" id="IPR020795">
    <property type="entry name" value="ORC3"/>
</dbReference>
<dbReference type="EMBL" id="JBBXMP010000031">
    <property type="protein sequence ID" value="KAL0066864.1"/>
    <property type="molecule type" value="Genomic_DNA"/>
</dbReference>
<reference evidence="9 10" key="1">
    <citation type="submission" date="2024-05" db="EMBL/GenBank/DDBJ databases">
        <title>A draft genome resource for the thread blight pathogen Marasmius tenuissimus strain MS-2.</title>
        <authorList>
            <person name="Yulfo-Soto G.E."/>
            <person name="Baruah I.K."/>
            <person name="Amoako-Attah I."/>
            <person name="Bukari Y."/>
            <person name="Meinhardt L.W."/>
            <person name="Bailey B.A."/>
            <person name="Cohen S.P."/>
        </authorList>
    </citation>
    <scope>NUCLEOTIDE SEQUENCE [LARGE SCALE GENOMIC DNA]</scope>
    <source>
        <strain evidence="9 10">MS-2</strain>
    </source>
</reference>
<sequence>MTSNLKLDDVTQSVIFIPHTEAEEGEDEDFEEDGLFSEPEICDLPNGEDTRWNAYRAAWTKCLNRVQDIVKEIYEPVVSEVVESVINANQDEISGLPYPELPAITITSPSSSPAFTQHVAELIREEGKRKKFNCYITHLFPAECLNMTAMMKALISGFTSQASSRSQGYKGNARTLASYDIKVLEAWSQDLKANKKRPKFVVTLHDFELFDSSLVQDFLYICSLHSQTLPLVFIICLSSPEAPTYLHATYPRSTLALLRIRQYVIPSGAPLLERICLETFASPDYEPDLVLGPTVVESLVDHFARYDSSVDSLINSLQLAHLKHFSVNPLTLLHHDTPLPDTLEDPSSLPFLETLLSRLEEPVTGSQVNGWQIKSAQDLTKAVDMARDDFYAKERLIMLAFNLMYLFQEFVKGRGYNGLELGTKGDFPKYLRLYIKVLKGDVDHEIADAKRMIRLLKAQELTIFLGRLKEYLESLPEDTDADGARQKVEEFHDTCSTHDLFAEGEDLRETAIAFAKWFSDFVNGKMINVYDWFDSFHAIAEGQRKELKERRMAAAFEERRAGAIQVPETPSKRNSMRKNRKEKIPVETPPEEDDEEKWNMQVQARFSRALHELDCMGFVKHTRRKQDSVLRTVFDVAD</sequence>
<proteinExistence type="inferred from homology"/>
<comment type="similarity">
    <text evidence="2">Belongs to the ORC3 family.</text>
</comment>
<evidence type="ECO:0000256" key="5">
    <source>
        <dbReference type="ARBA" id="ARBA00023242"/>
    </source>
</evidence>
<evidence type="ECO:0000256" key="3">
    <source>
        <dbReference type="ARBA" id="ARBA00022705"/>
    </source>
</evidence>
<evidence type="ECO:0000313" key="9">
    <source>
        <dbReference type="EMBL" id="KAL0066864.1"/>
    </source>
</evidence>
<comment type="caution">
    <text evidence="9">The sequence shown here is derived from an EMBL/GenBank/DDBJ whole genome shotgun (WGS) entry which is preliminary data.</text>
</comment>
<dbReference type="InterPro" id="IPR040855">
    <property type="entry name" value="ORC_WH_C"/>
</dbReference>
<dbReference type="Proteomes" id="UP001437256">
    <property type="component" value="Unassembled WGS sequence"/>
</dbReference>
<dbReference type="Pfam" id="PF18137">
    <property type="entry name" value="WHD_ORC"/>
    <property type="match status" value="1"/>
</dbReference>
<evidence type="ECO:0000256" key="1">
    <source>
        <dbReference type="ARBA" id="ARBA00004123"/>
    </source>
</evidence>
<keyword evidence="5" id="KW-0539">Nucleus</keyword>
<evidence type="ECO:0000313" key="10">
    <source>
        <dbReference type="Proteomes" id="UP001437256"/>
    </source>
</evidence>
<accession>A0ABR3A1E4</accession>
<feature type="domain" description="Origin recognition complex subunit 3 winged helix C-terminal" evidence="8">
    <location>
        <begin position="523"/>
        <end position="634"/>
    </location>
</feature>
<evidence type="ECO:0000259" key="8">
    <source>
        <dbReference type="Pfam" id="PF18137"/>
    </source>
</evidence>
<keyword evidence="10" id="KW-1185">Reference proteome</keyword>
<dbReference type="PANTHER" id="PTHR12748:SF0">
    <property type="entry name" value="ORIGIN RECOGNITION COMPLEX SUBUNIT 3"/>
    <property type="match status" value="1"/>
</dbReference>
<evidence type="ECO:0000256" key="2">
    <source>
        <dbReference type="ARBA" id="ARBA00010977"/>
    </source>
</evidence>
<evidence type="ECO:0000256" key="6">
    <source>
        <dbReference type="SAM" id="MobiDB-lite"/>
    </source>
</evidence>
<keyword evidence="3" id="KW-0235">DNA replication</keyword>
<feature type="domain" description="Origin recognition complex subunit 3 N-terminal" evidence="7">
    <location>
        <begin position="46"/>
        <end position="333"/>
    </location>
</feature>
<dbReference type="CDD" id="cd20704">
    <property type="entry name" value="Orc3"/>
    <property type="match status" value="1"/>
</dbReference>
<evidence type="ECO:0000256" key="4">
    <source>
        <dbReference type="ARBA" id="ARBA00023125"/>
    </source>
</evidence>
<evidence type="ECO:0000259" key="7">
    <source>
        <dbReference type="Pfam" id="PF07034"/>
    </source>
</evidence>
<dbReference type="Pfam" id="PF07034">
    <property type="entry name" value="ORC3_N"/>
    <property type="match status" value="1"/>
</dbReference>
<keyword evidence="4" id="KW-0238">DNA-binding</keyword>
<feature type="region of interest" description="Disordered" evidence="6">
    <location>
        <begin position="568"/>
        <end position="597"/>
    </location>
</feature>
<comment type="subcellular location">
    <subcellularLocation>
        <location evidence="1">Nucleus</location>
    </subcellularLocation>
</comment>
<gene>
    <name evidence="9" type="primary">ORC3</name>
    <name evidence="9" type="ORF">AAF712_006059</name>
</gene>